<gene>
    <name evidence="3" type="ORF">CYMTET_46738</name>
</gene>
<accession>A0AAE0EYE3</accession>
<evidence type="ECO:0000256" key="2">
    <source>
        <dbReference type="SAM" id="Phobius"/>
    </source>
</evidence>
<reference evidence="3 4" key="1">
    <citation type="journal article" date="2015" name="Genome Biol. Evol.">
        <title>Comparative Genomics of a Bacterivorous Green Alga Reveals Evolutionary Causalities and Consequences of Phago-Mixotrophic Mode of Nutrition.</title>
        <authorList>
            <person name="Burns J.A."/>
            <person name="Paasch A."/>
            <person name="Narechania A."/>
            <person name="Kim E."/>
        </authorList>
    </citation>
    <scope>NUCLEOTIDE SEQUENCE [LARGE SCALE GENOMIC DNA]</scope>
    <source>
        <strain evidence="3 4">PLY_AMNH</strain>
    </source>
</reference>
<dbReference type="Proteomes" id="UP001190700">
    <property type="component" value="Unassembled WGS sequence"/>
</dbReference>
<feature type="transmembrane region" description="Helical" evidence="2">
    <location>
        <begin position="149"/>
        <end position="172"/>
    </location>
</feature>
<feature type="region of interest" description="Disordered" evidence="1">
    <location>
        <begin position="80"/>
        <end position="138"/>
    </location>
</feature>
<keyword evidence="2" id="KW-1133">Transmembrane helix</keyword>
<proteinExistence type="predicted"/>
<keyword evidence="2" id="KW-0812">Transmembrane</keyword>
<evidence type="ECO:0000313" key="3">
    <source>
        <dbReference type="EMBL" id="KAK3243625.1"/>
    </source>
</evidence>
<dbReference type="AlphaFoldDB" id="A0AAE0EYE3"/>
<sequence>MEFTTALYKRAGYDVLNVNLSLQITLGLATMLCTFAIALFAQVLLSSCQPHHGSPTDMSRYGDGTVGMIYTVNDDMASAPSPLPTPPAHAPSSAPSSDSRLGQKRKIQKSVESGEEKLQAPAASPALENEDPPSPPGYVEYITGDISGAYILGGLALSFSVINTALLIWIAVRTGVISCAQRRSGYLTERFLDARQLD</sequence>
<feature type="compositionally biased region" description="Low complexity" evidence="1">
    <location>
        <begin position="90"/>
        <end position="99"/>
    </location>
</feature>
<evidence type="ECO:0000256" key="1">
    <source>
        <dbReference type="SAM" id="MobiDB-lite"/>
    </source>
</evidence>
<comment type="caution">
    <text evidence="3">The sequence shown here is derived from an EMBL/GenBank/DDBJ whole genome shotgun (WGS) entry which is preliminary data.</text>
</comment>
<name>A0AAE0EYE3_9CHLO</name>
<feature type="transmembrane region" description="Helical" evidence="2">
    <location>
        <begin position="20"/>
        <end position="45"/>
    </location>
</feature>
<evidence type="ECO:0000313" key="4">
    <source>
        <dbReference type="Proteomes" id="UP001190700"/>
    </source>
</evidence>
<keyword evidence="4" id="KW-1185">Reference proteome</keyword>
<protein>
    <submittedName>
        <fullName evidence="3">Uncharacterized protein</fullName>
    </submittedName>
</protein>
<organism evidence="3 4">
    <name type="scientific">Cymbomonas tetramitiformis</name>
    <dbReference type="NCBI Taxonomy" id="36881"/>
    <lineage>
        <taxon>Eukaryota</taxon>
        <taxon>Viridiplantae</taxon>
        <taxon>Chlorophyta</taxon>
        <taxon>Pyramimonadophyceae</taxon>
        <taxon>Pyramimonadales</taxon>
        <taxon>Pyramimonadaceae</taxon>
        <taxon>Cymbomonas</taxon>
    </lineage>
</organism>
<keyword evidence="2" id="KW-0472">Membrane</keyword>
<dbReference type="EMBL" id="LGRX02032751">
    <property type="protein sequence ID" value="KAK3243625.1"/>
    <property type="molecule type" value="Genomic_DNA"/>
</dbReference>